<evidence type="ECO:0000313" key="1">
    <source>
        <dbReference type="EMBL" id="CAF4252149.1"/>
    </source>
</evidence>
<dbReference type="EMBL" id="CAJOBH010026716">
    <property type="protein sequence ID" value="CAF4254091.1"/>
    <property type="molecule type" value="Genomic_DNA"/>
</dbReference>
<evidence type="ECO:0000313" key="4">
    <source>
        <dbReference type="Proteomes" id="UP000681967"/>
    </source>
</evidence>
<dbReference type="EMBL" id="CAJOBH010026385">
    <property type="protein sequence ID" value="CAF4252149.1"/>
    <property type="molecule type" value="Genomic_DNA"/>
</dbReference>
<sequence length="22" mass="2585">MANRSLVLPSHLRILHVEQEIE</sequence>
<gene>
    <name evidence="1" type="ORF">BYL167_LOCUS25593</name>
    <name evidence="2" type="ORF">BYL167_LOCUS25674</name>
    <name evidence="3" type="ORF">GIL414_LOCUS29010</name>
</gene>
<name>A0A8S2SZ73_9BILA</name>
<proteinExistence type="predicted"/>
<dbReference type="AlphaFoldDB" id="A0A8S2SZ73"/>
<dbReference type="Proteomes" id="UP000681967">
    <property type="component" value="Unassembled WGS sequence"/>
</dbReference>
<dbReference type="EMBL" id="CAJOBJ010051208">
    <property type="protein sequence ID" value="CAF4374780.1"/>
    <property type="molecule type" value="Genomic_DNA"/>
</dbReference>
<accession>A0A8S2SZ73</accession>
<organism evidence="1 4">
    <name type="scientific">Rotaria magnacalcarata</name>
    <dbReference type="NCBI Taxonomy" id="392030"/>
    <lineage>
        <taxon>Eukaryota</taxon>
        <taxon>Metazoa</taxon>
        <taxon>Spiralia</taxon>
        <taxon>Gnathifera</taxon>
        <taxon>Rotifera</taxon>
        <taxon>Eurotatoria</taxon>
        <taxon>Bdelloidea</taxon>
        <taxon>Philodinida</taxon>
        <taxon>Philodinidae</taxon>
        <taxon>Rotaria</taxon>
    </lineage>
</organism>
<dbReference type="Proteomes" id="UP000681720">
    <property type="component" value="Unassembled WGS sequence"/>
</dbReference>
<feature type="non-terminal residue" evidence="1">
    <location>
        <position position="1"/>
    </location>
</feature>
<evidence type="ECO:0000313" key="3">
    <source>
        <dbReference type="EMBL" id="CAF4374780.1"/>
    </source>
</evidence>
<reference evidence="1" key="1">
    <citation type="submission" date="2021-02" db="EMBL/GenBank/DDBJ databases">
        <authorList>
            <person name="Nowell W R."/>
        </authorList>
    </citation>
    <scope>NUCLEOTIDE SEQUENCE</scope>
</reference>
<evidence type="ECO:0000313" key="2">
    <source>
        <dbReference type="EMBL" id="CAF4254091.1"/>
    </source>
</evidence>
<comment type="caution">
    <text evidence="1">The sequence shown here is derived from an EMBL/GenBank/DDBJ whole genome shotgun (WGS) entry which is preliminary data.</text>
</comment>
<protein>
    <submittedName>
        <fullName evidence="1">Uncharacterized protein</fullName>
    </submittedName>
</protein>